<accession>A0A0F9H957</accession>
<sequence>MRIGRQSYEVRVREKTGPTSWVKKSKFYFATSSQ</sequence>
<name>A0A0F9H957_9ZZZZ</name>
<comment type="caution">
    <text evidence="1">The sequence shown here is derived from an EMBL/GenBank/DDBJ whole genome shotgun (WGS) entry which is preliminary data.</text>
</comment>
<dbReference type="EMBL" id="LAZR01015733">
    <property type="protein sequence ID" value="KKM07595.1"/>
    <property type="molecule type" value="Genomic_DNA"/>
</dbReference>
<organism evidence="1">
    <name type="scientific">marine sediment metagenome</name>
    <dbReference type="NCBI Taxonomy" id="412755"/>
    <lineage>
        <taxon>unclassified sequences</taxon>
        <taxon>metagenomes</taxon>
        <taxon>ecological metagenomes</taxon>
    </lineage>
</organism>
<proteinExistence type="predicted"/>
<feature type="non-terminal residue" evidence="1">
    <location>
        <position position="34"/>
    </location>
</feature>
<gene>
    <name evidence="1" type="ORF">LCGC14_1732310</name>
</gene>
<evidence type="ECO:0000313" key="1">
    <source>
        <dbReference type="EMBL" id="KKM07595.1"/>
    </source>
</evidence>
<dbReference type="AlphaFoldDB" id="A0A0F9H957"/>
<protein>
    <submittedName>
        <fullName evidence="1">Uncharacterized protein</fullName>
    </submittedName>
</protein>
<reference evidence="1" key="1">
    <citation type="journal article" date="2015" name="Nature">
        <title>Complex archaea that bridge the gap between prokaryotes and eukaryotes.</title>
        <authorList>
            <person name="Spang A."/>
            <person name="Saw J.H."/>
            <person name="Jorgensen S.L."/>
            <person name="Zaremba-Niedzwiedzka K."/>
            <person name="Martijn J."/>
            <person name="Lind A.E."/>
            <person name="van Eijk R."/>
            <person name="Schleper C."/>
            <person name="Guy L."/>
            <person name="Ettema T.J."/>
        </authorList>
    </citation>
    <scope>NUCLEOTIDE SEQUENCE</scope>
</reference>